<gene>
    <name evidence="2" type="ORF">TSPI_06390</name>
</gene>
<proteinExistence type="predicted"/>
<protein>
    <submittedName>
        <fullName evidence="2">Striated muscle-specific serine/threonine-protein kinase</fullName>
    </submittedName>
</protein>
<dbReference type="Proteomes" id="UP001558632">
    <property type="component" value="Unassembled WGS sequence"/>
</dbReference>
<keyword evidence="1" id="KW-1133">Transmembrane helix</keyword>
<sequence length="108" mass="12472">MLSWGQRGHKLQTTSLQRFTSYRAPPLLRCIFAALVLRLCWLLICISFAVQVVESCRFHSLPNGTRKVFSADKPTARDMPNLRLLLLLLLLIGYYIDLIFPFCHCCTR</sequence>
<evidence type="ECO:0000313" key="3">
    <source>
        <dbReference type="Proteomes" id="UP001558632"/>
    </source>
</evidence>
<evidence type="ECO:0000313" key="2">
    <source>
        <dbReference type="EMBL" id="KAL1244714.1"/>
    </source>
</evidence>
<keyword evidence="1" id="KW-0472">Membrane</keyword>
<dbReference type="EMBL" id="JBEUSY010000132">
    <property type="protein sequence ID" value="KAL1244714.1"/>
    <property type="molecule type" value="Genomic_DNA"/>
</dbReference>
<evidence type="ECO:0000256" key="1">
    <source>
        <dbReference type="SAM" id="Phobius"/>
    </source>
</evidence>
<keyword evidence="1" id="KW-0812">Transmembrane</keyword>
<dbReference type="GO" id="GO:0016301">
    <property type="term" value="F:kinase activity"/>
    <property type="evidence" value="ECO:0007669"/>
    <property type="project" value="UniProtKB-KW"/>
</dbReference>
<reference evidence="2 3" key="1">
    <citation type="submission" date="2024-07" db="EMBL/GenBank/DDBJ databases">
        <title>Enhanced genomic and transcriptomic resources for Trichinella pseudospiralis and T. spiralis underpin the discovery of pronounced molecular differences between stages and species.</title>
        <authorList>
            <person name="Pasi K.K."/>
            <person name="La Rosa G."/>
            <person name="Gomez-Morales M.A."/>
            <person name="Tosini F."/>
            <person name="Sumanam S."/>
            <person name="Young N.D."/>
            <person name="Chang B.C."/>
            <person name="Robin G.B."/>
        </authorList>
    </citation>
    <scope>NUCLEOTIDE SEQUENCE [LARGE SCALE GENOMIC DNA]</scope>
    <source>
        <strain evidence="2">ISS534</strain>
    </source>
</reference>
<name>A0ABR3KVN7_TRISP</name>
<keyword evidence="2" id="KW-0418">Kinase</keyword>
<feature type="transmembrane region" description="Helical" evidence="1">
    <location>
        <begin position="27"/>
        <end position="50"/>
    </location>
</feature>
<organism evidence="2 3">
    <name type="scientific">Trichinella spiralis</name>
    <name type="common">Trichina worm</name>
    <dbReference type="NCBI Taxonomy" id="6334"/>
    <lineage>
        <taxon>Eukaryota</taxon>
        <taxon>Metazoa</taxon>
        <taxon>Ecdysozoa</taxon>
        <taxon>Nematoda</taxon>
        <taxon>Enoplea</taxon>
        <taxon>Dorylaimia</taxon>
        <taxon>Trichinellida</taxon>
        <taxon>Trichinellidae</taxon>
        <taxon>Trichinella</taxon>
    </lineage>
</organism>
<keyword evidence="2" id="KW-0808">Transferase</keyword>
<accession>A0ABR3KVN7</accession>
<keyword evidence="3" id="KW-1185">Reference proteome</keyword>
<feature type="transmembrane region" description="Helical" evidence="1">
    <location>
        <begin position="84"/>
        <end position="103"/>
    </location>
</feature>
<comment type="caution">
    <text evidence="2">The sequence shown here is derived from an EMBL/GenBank/DDBJ whole genome shotgun (WGS) entry which is preliminary data.</text>
</comment>